<accession>A0A6J5QGE8</accession>
<protein>
    <submittedName>
        <fullName evidence="1">Structural protein</fullName>
    </submittedName>
</protein>
<name>A0A6J5QGE8_9CAUD</name>
<reference evidence="1" key="1">
    <citation type="submission" date="2020-05" db="EMBL/GenBank/DDBJ databases">
        <authorList>
            <person name="Chiriac C."/>
            <person name="Salcher M."/>
            <person name="Ghai R."/>
            <person name="Kavagutti S V."/>
        </authorList>
    </citation>
    <scope>NUCLEOTIDE SEQUENCE</scope>
</reference>
<gene>
    <name evidence="1" type="ORF">UFOVP1090_25</name>
</gene>
<evidence type="ECO:0000313" key="1">
    <source>
        <dbReference type="EMBL" id="CAB4182652.1"/>
    </source>
</evidence>
<proteinExistence type="predicted"/>
<organism evidence="1">
    <name type="scientific">uncultured Caudovirales phage</name>
    <dbReference type="NCBI Taxonomy" id="2100421"/>
    <lineage>
        <taxon>Viruses</taxon>
        <taxon>Duplodnaviria</taxon>
        <taxon>Heunggongvirae</taxon>
        <taxon>Uroviricota</taxon>
        <taxon>Caudoviricetes</taxon>
        <taxon>Peduoviridae</taxon>
        <taxon>Maltschvirus</taxon>
        <taxon>Maltschvirus maltsch</taxon>
    </lineage>
</organism>
<sequence length="850" mass="94678">MSKTSLQTCIDVVVKAAGDDISQDQAKSLVQQMMNEVENAKKQDFANVEEHIREIGRKIIEKDKLLSAIQQRNAFLTVKAERRIKNYVTKFGTTGEGLKAFMNGSNKLISEGRNSVYYQEVAVRNKAVGQLMDGLEKTGTMEEFKTGALDKQVFQEMWELNREAGQGKPGISGSPKAQAIAKVINDINLEMIGRENRAGAYIRPLEGYVIRQSHDADVIRRAGGVGNGPAAREASFKAWSEFILPLLDERTFEGVDDRMAFLRGSHEGIITGVHDHGHHAKVDVNSEFGGTGALARRVSAERVLHFKDAESSFLYNQTFGTKDLKESVLRSMQLRSKSISLMENFGPNPEMTFKRVVSDLRKEAAKSSDDQRALASLSDWTVEASFRELTGQNDRPNNPSLAKISASIRAITNMSKLGGSTITSLADKAFFQSEMSFQGMKTLETLTKQVTLVAEGRPDAERKQMLSLMGAAVDGFIGNVVQRFGIHDNKAGLLFKMQQKFFNLNGMNWWNDIHKGGAAELMSAHLANHAHLDSASLPKELSNTLKLYGIEGDMWDFVRQHGVKEVGGRDYLTPDALYSVDNLAIDKMLKARDIKPTENNRARMRDDIDTKLRTYFADRVDTAVPTPGNEEKVYAHWNTQAGTPLGEGVRMMMLFKSMPITVFKKVVSREIYGHGSNTMMQWLQNDRQGNFRMMQLIAMTAFGGYVSGAVKDAIRGRTPKDPSTPKTLLDALQRGGGLGIYGDFLFSEYDRSYRSFLATATGPVLGQLDVAADILSKLKQGENVSKETGKLALGNTPFINLFYIRPVLDYLFLWNLQEMSDPGSLRQMERRVEEKNNQGFFVTPSEVVNK</sequence>
<dbReference type="EMBL" id="LR797041">
    <property type="protein sequence ID" value="CAB4182652.1"/>
    <property type="molecule type" value="Genomic_DNA"/>
</dbReference>